<dbReference type="OrthoDB" id="276990at2"/>
<accession>A0A5B9PI38</accession>
<gene>
    <name evidence="2" type="ORF">MFFC18_42610</name>
</gene>
<evidence type="ECO:0000313" key="3">
    <source>
        <dbReference type="Proteomes" id="UP000322214"/>
    </source>
</evidence>
<name>A0A5B9PI38_9BACT</name>
<evidence type="ECO:0000313" key="2">
    <source>
        <dbReference type="EMBL" id="QEG24342.1"/>
    </source>
</evidence>
<organism evidence="2 3">
    <name type="scientific">Mariniblastus fucicola</name>
    <dbReference type="NCBI Taxonomy" id="980251"/>
    <lineage>
        <taxon>Bacteria</taxon>
        <taxon>Pseudomonadati</taxon>
        <taxon>Planctomycetota</taxon>
        <taxon>Planctomycetia</taxon>
        <taxon>Pirellulales</taxon>
        <taxon>Pirellulaceae</taxon>
        <taxon>Mariniblastus</taxon>
    </lineage>
</organism>
<reference evidence="2 3" key="1">
    <citation type="submission" date="2019-08" db="EMBL/GenBank/DDBJ databases">
        <title>Deep-cultivation of Planctomycetes and their phenomic and genomic characterization uncovers novel biology.</title>
        <authorList>
            <person name="Wiegand S."/>
            <person name="Jogler M."/>
            <person name="Boedeker C."/>
            <person name="Pinto D."/>
            <person name="Vollmers J."/>
            <person name="Rivas-Marin E."/>
            <person name="Kohn T."/>
            <person name="Peeters S.H."/>
            <person name="Heuer A."/>
            <person name="Rast P."/>
            <person name="Oberbeckmann S."/>
            <person name="Bunk B."/>
            <person name="Jeske O."/>
            <person name="Meyerdierks A."/>
            <person name="Storesund J.E."/>
            <person name="Kallscheuer N."/>
            <person name="Luecker S."/>
            <person name="Lage O.M."/>
            <person name="Pohl T."/>
            <person name="Merkel B.J."/>
            <person name="Hornburger P."/>
            <person name="Mueller R.-W."/>
            <person name="Bruemmer F."/>
            <person name="Labrenz M."/>
            <person name="Spormann A.M."/>
            <person name="Op den Camp H."/>
            <person name="Overmann J."/>
            <person name="Amann R."/>
            <person name="Jetten M.S.M."/>
            <person name="Mascher T."/>
            <person name="Medema M.H."/>
            <person name="Devos D.P."/>
            <person name="Kaster A.-K."/>
            <person name="Ovreas L."/>
            <person name="Rohde M."/>
            <person name="Galperin M.Y."/>
            <person name="Jogler C."/>
        </authorList>
    </citation>
    <scope>NUCLEOTIDE SEQUENCE [LARGE SCALE GENOMIC DNA]</scope>
    <source>
        <strain evidence="2 3">FC18</strain>
    </source>
</reference>
<dbReference type="KEGG" id="mff:MFFC18_42610"/>
<dbReference type="EMBL" id="CP042912">
    <property type="protein sequence ID" value="QEG24342.1"/>
    <property type="molecule type" value="Genomic_DNA"/>
</dbReference>
<feature type="region of interest" description="Disordered" evidence="1">
    <location>
        <begin position="240"/>
        <end position="267"/>
    </location>
</feature>
<dbReference type="AlphaFoldDB" id="A0A5B9PI38"/>
<dbReference type="STRING" id="980251.GCA_001642875_01310"/>
<dbReference type="Proteomes" id="UP000322214">
    <property type="component" value="Chromosome"/>
</dbReference>
<keyword evidence="3" id="KW-1185">Reference proteome</keyword>
<dbReference type="RefSeq" id="WP_075084070.1">
    <property type="nucleotide sequence ID" value="NZ_CP042912.1"/>
</dbReference>
<proteinExistence type="predicted"/>
<evidence type="ECO:0000256" key="1">
    <source>
        <dbReference type="SAM" id="MobiDB-lite"/>
    </source>
</evidence>
<protein>
    <submittedName>
        <fullName evidence="2">Uncharacterized protein</fullName>
    </submittedName>
</protein>
<sequence>MGTSSSENAISKPLKRVLSCTLGFYLFVLILGPLSNPVGSESLTRPLAKTVGPIHRALFLGHGYRFFAPNPGPSHLVEFQITMADGSVTKGRIPDRDDATTGFPRLEYHRWFMLSETIWTEHLMTPPEADFQDRIRQLERLATEKQIAGHHEIASQIRADIEVQKKSYKNVRQRIDDLVQSVARKLLQVHGGTKIELYVREREIPHPVEVQEGAKLGDARFLKPDQPPMIGSFTAKELGLASSNEQLPDAEQVVTEPLPARGERGSP</sequence>